<sequence length="148" mass="16891">MTRLFEILGKFDHESDCQKLLYAPLPQKLTYRETTVYKVDFEGDAAALEAFVGQVLQDPISQTLRDGETLAFDKASFTLEYGMKGGALDLEKEMILNYYRALENPAFQITKLTLRKRVYVFGDKADSKPFVRDICNPAIHTWEVKQAA</sequence>
<dbReference type="EMBL" id="FUYE01000009">
    <property type="protein sequence ID" value="SKA99187.1"/>
    <property type="molecule type" value="Genomic_DNA"/>
</dbReference>
<keyword evidence="2" id="KW-1185">Reference proteome</keyword>
<proteinExistence type="predicted"/>
<evidence type="ECO:0000313" key="2">
    <source>
        <dbReference type="Proteomes" id="UP000190774"/>
    </source>
</evidence>
<dbReference type="AlphaFoldDB" id="A0A1T4YBH2"/>
<dbReference type="RefSeq" id="WP_078814043.1">
    <property type="nucleotide sequence ID" value="NZ_FUYE01000009.1"/>
</dbReference>
<dbReference type="Proteomes" id="UP000190774">
    <property type="component" value="Unassembled WGS sequence"/>
</dbReference>
<dbReference type="STRING" id="48467.SAMN02745166_02859"/>
<protein>
    <submittedName>
        <fullName evidence="1">Uncharacterized protein</fullName>
    </submittedName>
</protein>
<reference evidence="2" key="1">
    <citation type="submission" date="2017-02" db="EMBL/GenBank/DDBJ databases">
        <authorList>
            <person name="Varghese N."/>
            <person name="Submissions S."/>
        </authorList>
    </citation>
    <scope>NUCLEOTIDE SEQUENCE [LARGE SCALE GENOMIC DNA]</scope>
    <source>
        <strain evidence="2">ATCC 700200</strain>
    </source>
</reference>
<organism evidence="1 2">
    <name type="scientific">Prosthecobacter debontii</name>
    <dbReference type="NCBI Taxonomy" id="48467"/>
    <lineage>
        <taxon>Bacteria</taxon>
        <taxon>Pseudomonadati</taxon>
        <taxon>Verrucomicrobiota</taxon>
        <taxon>Verrucomicrobiia</taxon>
        <taxon>Verrucomicrobiales</taxon>
        <taxon>Verrucomicrobiaceae</taxon>
        <taxon>Prosthecobacter</taxon>
    </lineage>
</organism>
<dbReference type="OrthoDB" id="197529at2"/>
<accession>A0A1T4YBH2</accession>
<evidence type="ECO:0000313" key="1">
    <source>
        <dbReference type="EMBL" id="SKA99187.1"/>
    </source>
</evidence>
<name>A0A1T4YBH2_9BACT</name>
<gene>
    <name evidence="1" type="ORF">SAMN02745166_02859</name>
</gene>